<evidence type="ECO:0000256" key="1">
    <source>
        <dbReference type="SAM" id="MobiDB-lite"/>
    </source>
</evidence>
<dbReference type="Proteomes" id="UP000053732">
    <property type="component" value="Unassembled WGS sequence"/>
</dbReference>
<evidence type="ECO:0000313" key="2">
    <source>
        <dbReference type="EMBL" id="CRL31268.1"/>
    </source>
</evidence>
<feature type="region of interest" description="Disordered" evidence="1">
    <location>
        <begin position="53"/>
        <end position="90"/>
    </location>
</feature>
<protein>
    <submittedName>
        <fullName evidence="2">Str. FM013</fullName>
    </submittedName>
</protein>
<sequence>MKDRKHLSRARALTRDLERAMDKFEPALASTTSQAMPVAGILGPAFEYDRARRSTALSPEMMPTPNLNQDKGDLEYSKSDARDGGQPSLADSVDKAAEWLEQLCRV</sequence>
<dbReference type="EMBL" id="HG793231">
    <property type="protein sequence ID" value="CRL31268.1"/>
    <property type="molecule type" value="Genomic_DNA"/>
</dbReference>
<name>A0A0G4PXY3_PENC3</name>
<proteinExistence type="predicted"/>
<accession>A0A0G4PXY3</accession>
<reference evidence="2 3" key="1">
    <citation type="journal article" date="2014" name="Nat. Commun.">
        <title>Multiple recent horizontal transfers of a large genomic region in cheese making fungi.</title>
        <authorList>
            <person name="Cheeseman K."/>
            <person name="Ropars J."/>
            <person name="Renault P."/>
            <person name="Dupont J."/>
            <person name="Gouzy J."/>
            <person name="Branca A."/>
            <person name="Abraham A.L."/>
            <person name="Ceppi M."/>
            <person name="Conseiller E."/>
            <person name="Debuchy R."/>
            <person name="Malagnac F."/>
            <person name="Goarin A."/>
            <person name="Silar P."/>
            <person name="Lacoste S."/>
            <person name="Sallet E."/>
            <person name="Bensimon A."/>
            <person name="Giraud T."/>
            <person name="Brygoo Y."/>
        </authorList>
    </citation>
    <scope>NUCLEOTIDE SEQUENCE [LARGE SCALE GENOMIC DNA]</scope>
    <source>
        <strain evidence="3">FM 013</strain>
    </source>
</reference>
<gene>
    <name evidence="2" type="ORF">PCAMFM013_S100g000006</name>
</gene>
<evidence type="ECO:0000313" key="3">
    <source>
        <dbReference type="Proteomes" id="UP000053732"/>
    </source>
</evidence>
<dbReference type="AlphaFoldDB" id="A0A0G4PXY3"/>
<keyword evidence="3" id="KW-1185">Reference proteome</keyword>
<organism evidence="2 3">
    <name type="scientific">Penicillium camemberti (strain FM 013)</name>
    <dbReference type="NCBI Taxonomy" id="1429867"/>
    <lineage>
        <taxon>Eukaryota</taxon>
        <taxon>Fungi</taxon>
        <taxon>Dikarya</taxon>
        <taxon>Ascomycota</taxon>
        <taxon>Pezizomycotina</taxon>
        <taxon>Eurotiomycetes</taxon>
        <taxon>Eurotiomycetidae</taxon>
        <taxon>Eurotiales</taxon>
        <taxon>Aspergillaceae</taxon>
        <taxon>Penicillium</taxon>
    </lineage>
</organism>
<feature type="compositionally biased region" description="Basic and acidic residues" evidence="1">
    <location>
        <begin position="70"/>
        <end position="83"/>
    </location>
</feature>